<dbReference type="InterPro" id="IPR035968">
    <property type="entry name" value="ATP_synth_F1_ATPase_gsu"/>
</dbReference>
<dbReference type="PANTHER" id="PTHR11693:SF22">
    <property type="entry name" value="ATP SYNTHASE SUBUNIT GAMMA, MITOCHONDRIAL"/>
    <property type="match status" value="1"/>
</dbReference>
<evidence type="ECO:0000256" key="8">
    <source>
        <dbReference type="ARBA" id="ARBA00023196"/>
    </source>
</evidence>
<dbReference type="InterPro" id="IPR023632">
    <property type="entry name" value="ATP_synth_F1_gsu_CS"/>
</dbReference>
<dbReference type="HAMAP" id="MF_00815">
    <property type="entry name" value="ATP_synth_gamma_bact"/>
    <property type="match status" value="1"/>
</dbReference>
<dbReference type="OrthoDB" id="9812769at2"/>
<comment type="function">
    <text evidence="1 10">Produces ATP from ADP in the presence of a proton gradient across the membrane. The gamma chain is believed to be important in regulating ATPase activity and the flow of protons through the CF(0) complex.</text>
</comment>
<keyword evidence="8 10" id="KW-0139">CF(1)</keyword>
<accession>A0A0B6F3U8</accession>
<keyword evidence="7 10" id="KW-0472">Membrane</keyword>
<dbReference type="CDD" id="cd12151">
    <property type="entry name" value="F1-ATPase_gamma"/>
    <property type="match status" value="1"/>
</dbReference>
<dbReference type="EMBL" id="CP010827">
    <property type="protein sequence ID" value="AJI78706.1"/>
    <property type="molecule type" value="Genomic_DNA"/>
</dbReference>
<keyword evidence="5 10" id="KW-0375">Hydrogen ion transport</keyword>
<dbReference type="InterPro" id="IPR000131">
    <property type="entry name" value="ATP_synth_F1_gsu"/>
</dbReference>
<keyword evidence="6 10" id="KW-0406">Ion transport</keyword>
<dbReference type="Pfam" id="PF00231">
    <property type="entry name" value="ATP-synt"/>
    <property type="match status" value="1"/>
</dbReference>
<comment type="subcellular location">
    <subcellularLocation>
        <location evidence="10">Cell membrane</location>
        <topology evidence="10">Peripheral membrane protein</topology>
    </subcellularLocation>
    <subcellularLocation>
        <location evidence="2">Membrane</location>
        <topology evidence="2">Peripheral membrane protein</topology>
    </subcellularLocation>
</comment>
<proteinExistence type="inferred from homology"/>
<evidence type="ECO:0000313" key="11">
    <source>
        <dbReference type="EMBL" id="AJI78706.1"/>
    </source>
</evidence>
<evidence type="ECO:0000256" key="5">
    <source>
        <dbReference type="ARBA" id="ARBA00022781"/>
    </source>
</evidence>
<dbReference type="GO" id="GO:0046933">
    <property type="term" value="F:proton-transporting ATP synthase activity, rotational mechanism"/>
    <property type="evidence" value="ECO:0007669"/>
    <property type="project" value="UniProtKB-UniRule"/>
</dbReference>
<keyword evidence="10" id="KW-1003">Cell membrane</keyword>
<comment type="subunit">
    <text evidence="10">F-type ATPases have 2 components, CF(1) - the catalytic core - and CF(0) - the membrane proton channel. CF(1) has five subunits: alpha(3), beta(3), gamma(1), delta(1), epsilon(1). CF(0) has three main subunits: a, b and c.</text>
</comment>
<dbReference type="SUPFAM" id="SSF52943">
    <property type="entry name" value="ATP synthase (F1-ATPase), gamma subunit"/>
    <property type="match status" value="1"/>
</dbReference>
<dbReference type="RefSeq" id="WP_042530480.1">
    <property type="nucleotide sequence ID" value="NZ_CP010827.1"/>
</dbReference>
<gene>
    <name evidence="10 11" type="primary">atpG</name>
    <name evidence="11" type="ORF">CSING_05855</name>
</gene>
<dbReference type="HOGENOM" id="CLU_050669_0_0_11"/>
<keyword evidence="9 10" id="KW-0066">ATP synthesis</keyword>
<comment type="similarity">
    <text evidence="3 10">Belongs to the ATPase gamma chain family.</text>
</comment>
<dbReference type="STRING" id="161899.CSING_05855"/>
<sequence>MANLRELRDRIRSVNSTKKITKAQELIATSRITKAQARVEASQPYARELSNVLNKLAAHTSLDHPMLREREDGKVAAILVVSSDRGMCGGYNNNIFKKAAELEALLKSEGFETVRYVTGNKGVGFYKFREAEVAGSWTGFSQDPTWESTHNVRRHIIDGFIAGSKGQAKTREGINLEGETVRGFDQVHVVYTEFESMLTQTARVQQLLPVVPVIEEEDYNMGESALSDAEPNNQINPDYEFEPDADTLMDALLPQYVSRLLFAMFLESSASESAARRTAMKSATDNATELVKDLSRVANQARQAQITQEITEIVGGAGALAESAESD</sequence>
<dbReference type="PANTHER" id="PTHR11693">
    <property type="entry name" value="ATP SYNTHASE GAMMA CHAIN"/>
    <property type="match status" value="1"/>
</dbReference>
<dbReference type="KEGG" id="csx:CSING_05855"/>
<dbReference type="Gene3D" id="1.10.287.80">
    <property type="entry name" value="ATP synthase, gamma subunit, helix hairpin domain"/>
    <property type="match status" value="2"/>
</dbReference>
<evidence type="ECO:0000256" key="3">
    <source>
        <dbReference type="ARBA" id="ARBA00007681"/>
    </source>
</evidence>
<dbReference type="GO" id="GO:0042777">
    <property type="term" value="P:proton motive force-driven plasma membrane ATP synthesis"/>
    <property type="evidence" value="ECO:0007669"/>
    <property type="project" value="UniProtKB-UniRule"/>
</dbReference>
<dbReference type="PROSITE" id="PS00153">
    <property type="entry name" value="ATPASE_GAMMA"/>
    <property type="match status" value="1"/>
</dbReference>
<dbReference type="NCBIfam" id="NF004145">
    <property type="entry name" value="PRK05621.1-2"/>
    <property type="match status" value="1"/>
</dbReference>
<dbReference type="GO" id="GO:0005524">
    <property type="term" value="F:ATP binding"/>
    <property type="evidence" value="ECO:0007669"/>
    <property type="project" value="UniProtKB-UniRule"/>
</dbReference>
<dbReference type="GO" id="GO:0045259">
    <property type="term" value="C:proton-transporting ATP synthase complex"/>
    <property type="evidence" value="ECO:0007669"/>
    <property type="project" value="UniProtKB-KW"/>
</dbReference>
<dbReference type="PRINTS" id="PR00126">
    <property type="entry name" value="ATPASEGAMMA"/>
</dbReference>
<dbReference type="Proteomes" id="UP000031890">
    <property type="component" value="Chromosome"/>
</dbReference>
<name>A0A0B6F3U8_9CORY</name>
<evidence type="ECO:0000256" key="1">
    <source>
        <dbReference type="ARBA" id="ARBA00003456"/>
    </source>
</evidence>
<reference evidence="11 12" key="1">
    <citation type="journal article" date="2015" name="Genome Announc.">
        <title>Complete Genome Sequence and Annotation of Corynebacterium singulare DSM 44357, Isolated from a Human Semen Specimen.</title>
        <authorList>
            <person name="Merten M."/>
            <person name="Brinkrolf K."/>
            <person name="Albersmeier A."/>
            <person name="Kutter Y."/>
            <person name="Ruckert C."/>
            <person name="Tauch A."/>
        </authorList>
    </citation>
    <scope>NUCLEOTIDE SEQUENCE [LARGE SCALE GENOMIC DNA]</scope>
    <source>
        <strain evidence="11">IBS B52218</strain>
    </source>
</reference>
<evidence type="ECO:0000313" key="12">
    <source>
        <dbReference type="Proteomes" id="UP000031890"/>
    </source>
</evidence>
<dbReference type="NCBIfam" id="TIGR01146">
    <property type="entry name" value="ATPsyn_F1gamma"/>
    <property type="match status" value="1"/>
</dbReference>
<organism evidence="11 12">
    <name type="scientific">Corynebacterium singulare</name>
    <dbReference type="NCBI Taxonomy" id="161899"/>
    <lineage>
        <taxon>Bacteria</taxon>
        <taxon>Bacillati</taxon>
        <taxon>Actinomycetota</taxon>
        <taxon>Actinomycetes</taxon>
        <taxon>Mycobacteriales</taxon>
        <taxon>Corynebacteriaceae</taxon>
        <taxon>Corynebacterium</taxon>
    </lineage>
</organism>
<protein>
    <recommendedName>
        <fullName evidence="10">ATP synthase gamma chain</fullName>
    </recommendedName>
    <alternativeName>
        <fullName evidence="10">ATP synthase F1 sector gamma subunit</fullName>
    </alternativeName>
    <alternativeName>
        <fullName evidence="10">F-ATPase gamma subunit</fullName>
    </alternativeName>
</protein>
<evidence type="ECO:0000256" key="7">
    <source>
        <dbReference type="ARBA" id="ARBA00023136"/>
    </source>
</evidence>
<dbReference type="AlphaFoldDB" id="A0A0B6F3U8"/>
<evidence type="ECO:0000256" key="9">
    <source>
        <dbReference type="ARBA" id="ARBA00023310"/>
    </source>
</evidence>
<evidence type="ECO:0000256" key="6">
    <source>
        <dbReference type="ARBA" id="ARBA00023065"/>
    </source>
</evidence>
<evidence type="ECO:0000256" key="4">
    <source>
        <dbReference type="ARBA" id="ARBA00022448"/>
    </source>
</evidence>
<keyword evidence="4 10" id="KW-0813">Transport</keyword>
<dbReference type="GO" id="GO:0005886">
    <property type="term" value="C:plasma membrane"/>
    <property type="evidence" value="ECO:0007669"/>
    <property type="project" value="UniProtKB-SubCell"/>
</dbReference>
<evidence type="ECO:0000256" key="2">
    <source>
        <dbReference type="ARBA" id="ARBA00004170"/>
    </source>
</evidence>
<evidence type="ECO:0000256" key="10">
    <source>
        <dbReference type="HAMAP-Rule" id="MF_00815"/>
    </source>
</evidence>
<dbReference type="Gene3D" id="3.40.1380.10">
    <property type="match status" value="1"/>
</dbReference>